<dbReference type="Pfam" id="PF15247">
    <property type="entry name" value="SLBP_RNA_bind"/>
    <property type="match status" value="1"/>
</dbReference>
<comment type="similarity">
    <text evidence="1">Belongs to the SLBP family.</text>
</comment>
<evidence type="ECO:0000256" key="3">
    <source>
        <dbReference type="SAM" id="MobiDB-lite"/>
    </source>
</evidence>
<dbReference type="EMBL" id="CAJOBS010000025">
    <property type="protein sequence ID" value="CAF4471921.1"/>
    <property type="molecule type" value="Genomic_DNA"/>
</dbReference>
<organism evidence="5 7">
    <name type="scientific">Rotaria socialis</name>
    <dbReference type="NCBI Taxonomy" id="392032"/>
    <lineage>
        <taxon>Eukaryota</taxon>
        <taxon>Metazoa</taxon>
        <taxon>Spiralia</taxon>
        <taxon>Gnathifera</taxon>
        <taxon>Rotifera</taxon>
        <taxon>Eurotatoria</taxon>
        <taxon>Bdelloidea</taxon>
        <taxon>Philodinida</taxon>
        <taxon>Philodinidae</taxon>
        <taxon>Rotaria</taxon>
    </lineage>
</organism>
<dbReference type="GO" id="GO:0071207">
    <property type="term" value="F:histone pre-mRNA stem-loop binding"/>
    <property type="evidence" value="ECO:0007669"/>
    <property type="project" value="TreeGrafter"/>
</dbReference>
<comment type="caution">
    <text evidence="5">The sequence shown here is derived from an EMBL/GenBank/DDBJ whole genome shotgun (WGS) entry which is preliminary data.</text>
</comment>
<dbReference type="GO" id="GO:0003729">
    <property type="term" value="F:mRNA binding"/>
    <property type="evidence" value="ECO:0007669"/>
    <property type="project" value="InterPro"/>
</dbReference>
<dbReference type="GO" id="GO:0006398">
    <property type="term" value="P:mRNA 3'-end processing by stem-loop binding and cleavage"/>
    <property type="evidence" value="ECO:0007669"/>
    <property type="project" value="TreeGrafter"/>
</dbReference>
<dbReference type="PANTHER" id="PTHR17408">
    <property type="entry name" value="HISTONE RNA HAIRPIN-BINDING PROTEIN"/>
    <property type="match status" value="1"/>
</dbReference>
<dbReference type="InterPro" id="IPR026502">
    <property type="entry name" value="SLBP1/SLBP2"/>
</dbReference>
<dbReference type="GO" id="GO:0071204">
    <property type="term" value="C:histone pre-mRNA 3'end processing complex"/>
    <property type="evidence" value="ECO:0007669"/>
    <property type="project" value="TreeGrafter"/>
</dbReference>
<gene>
    <name evidence="5" type="ORF">KIK155_LOCUS18751</name>
    <name evidence="6" type="ORF">TOA249_LOCUS1006</name>
</gene>
<evidence type="ECO:0000256" key="2">
    <source>
        <dbReference type="ARBA" id="ARBA00022884"/>
    </source>
</evidence>
<evidence type="ECO:0000313" key="5">
    <source>
        <dbReference type="EMBL" id="CAF3557254.1"/>
    </source>
</evidence>
<accession>A0A818KLN5</accession>
<dbReference type="InterPro" id="IPR038294">
    <property type="entry name" value="SLBP_RNA_bind_sf"/>
</dbReference>
<name>A0A818KLN5_9BILA</name>
<reference evidence="5" key="1">
    <citation type="submission" date="2021-02" db="EMBL/GenBank/DDBJ databases">
        <authorList>
            <person name="Nowell W R."/>
        </authorList>
    </citation>
    <scope>NUCLEOTIDE SEQUENCE</scope>
</reference>
<dbReference type="PANTHER" id="PTHR17408:SF0">
    <property type="entry name" value="HISTONE RNA HAIRPIN-BINDING PROTEIN"/>
    <property type="match status" value="1"/>
</dbReference>
<dbReference type="GO" id="GO:0051028">
    <property type="term" value="P:mRNA transport"/>
    <property type="evidence" value="ECO:0007669"/>
    <property type="project" value="TreeGrafter"/>
</dbReference>
<keyword evidence="2" id="KW-0694">RNA-binding</keyword>
<dbReference type="GO" id="GO:0005737">
    <property type="term" value="C:cytoplasm"/>
    <property type="evidence" value="ECO:0007669"/>
    <property type="project" value="TreeGrafter"/>
</dbReference>
<evidence type="ECO:0000313" key="7">
    <source>
        <dbReference type="Proteomes" id="UP000663865"/>
    </source>
</evidence>
<dbReference type="Gene3D" id="1.10.8.1120">
    <property type="entry name" value="Histone RNA hairpin-binding protein RNA-binding domain"/>
    <property type="match status" value="1"/>
</dbReference>
<evidence type="ECO:0000259" key="4">
    <source>
        <dbReference type="Pfam" id="PF15247"/>
    </source>
</evidence>
<dbReference type="AlphaFoldDB" id="A0A818KLN5"/>
<feature type="domain" description="Histone RNA hairpin-binding protein RNA-binding" evidence="4">
    <location>
        <begin position="337"/>
        <end position="405"/>
    </location>
</feature>
<evidence type="ECO:0000256" key="1">
    <source>
        <dbReference type="ARBA" id="ARBA00006151"/>
    </source>
</evidence>
<proteinExistence type="inferred from homology"/>
<dbReference type="InterPro" id="IPR029344">
    <property type="entry name" value="SLBP_RNA_bind"/>
</dbReference>
<sequence>MVTYSIKQLMGLCSDYGLDAQVQKILFSLDLWVPKAAREVQIDNVAQQQYASATHSGFNRARSPTSNDSTINIRNVNNRSCRTFASRSMSAGVFHSSMDSGSSVSAWKTDTRDSNKANTTTTTTTTTSLIKKSSNGLILDETSQAGQSQVKLMPILESGENEDKLNEQQPTRINQKISFKTTTLDWTPNDNEPSASTTAGRASIDALFELSVRADSALKTALCENAALSTNRTQTNSNDRITLRKSVSVMNQKQKTGSGRSLIRAKSDMAGSDASRKRALSHIARASERYFSDEPKIIADIEELELEYLFNYIRYLKTFPKYTNMTEDEILQEVESDPHTLRQRTKEILKGKMSDSYAVYIAKYPIKKQRRREHPTSPNKYRKCSRRCFDGQLRTWRRNLHQFDEENENNKQELTDTIEMPNIDEINQPISIDDQATR</sequence>
<dbReference type="Proteomes" id="UP000663865">
    <property type="component" value="Unassembled WGS sequence"/>
</dbReference>
<protein>
    <recommendedName>
        <fullName evidence="4">Histone RNA hairpin-binding protein RNA-binding domain-containing protein</fullName>
    </recommendedName>
</protein>
<feature type="region of interest" description="Disordered" evidence="3">
    <location>
        <begin position="102"/>
        <end position="121"/>
    </location>
</feature>
<dbReference type="EMBL" id="CAJNYV010003303">
    <property type="protein sequence ID" value="CAF3557254.1"/>
    <property type="molecule type" value="Genomic_DNA"/>
</dbReference>
<dbReference type="Proteomes" id="UP000663838">
    <property type="component" value="Unassembled WGS sequence"/>
</dbReference>
<evidence type="ECO:0000313" key="6">
    <source>
        <dbReference type="EMBL" id="CAF4471921.1"/>
    </source>
</evidence>